<dbReference type="OrthoDB" id="5576441at2759"/>
<keyword evidence="4" id="KW-0233">DNA recombination</keyword>
<dbReference type="Pfam" id="PF09494">
    <property type="entry name" value="Slx4"/>
    <property type="match status" value="1"/>
</dbReference>
<feature type="region of interest" description="Disordered" evidence="8">
    <location>
        <begin position="704"/>
        <end position="767"/>
    </location>
</feature>
<keyword evidence="6" id="KW-0539">Nucleus</keyword>
<feature type="region of interest" description="Disordered" evidence="8">
    <location>
        <begin position="939"/>
        <end position="958"/>
    </location>
</feature>
<keyword evidence="10" id="KW-0378">Hydrolase</keyword>
<feature type="region of interest" description="Disordered" evidence="8">
    <location>
        <begin position="997"/>
        <end position="1025"/>
    </location>
</feature>
<feature type="compositionally biased region" description="Low complexity" evidence="8">
    <location>
        <begin position="1683"/>
        <end position="1694"/>
    </location>
</feature>
<dbReference type="InterPro" id="IPR018574">
    <property type="entry name" value="Structure-sp_endonuc_su_Slx4"/>
</dbReference>
<dbReference type="Pfam" id="PF00651">
    <property type="entry name" value="BTB"/>
    <property type="match status" value="1"/>
</dbReference>
<dbReference type="InterPro" id="IPR011333">
    <property type="entry name" value="SKP1/BTB/POZ_sf"/>
</dbReference>
<dbReference type="SMART" id="SM00225">
    <property type="entry name" value="BTB"/>
    <property type="match status" value="1"/>
</dbReference>
<feature type="region of interest" description="Disordered" evidence="8">
    <location>
        <begin position="44"/>
        <end position="122"/>
    </location>
</feature>
<reference evidence="10 11" key="1">
    <citation type="journal article" date="2017" name="Nat. Ecol. Evol.">
        <title>Scallop genome provides insights into evolution of bilaterian karyotype and development.</title>
        <authorList>
            <person name="Wang S."/>
            <person name="Zhang J."/>
            <person name="Jiao W."/>
            <person name="Li J."/>
            <person name="Xun X."/>
            <person name="Sun Y."/>
            <person name="Guo X."/>
            <person name="Huan P."/>
            <person name="Dong B."/>
            <person name="Zhang L."/>
            <person name="Hu X."/>
            <person name="Sun X."/>
            <person name="Wang J."/>
            <person name="Zhao C."/>
            <person name="Wang Y."/>
            <person name="Wang D."/>
            <person name="Huang X."/>
            <person name="Wang R."/>
            <person name="Lv J."/>
            <person name="Li Y."/>
            <person name="Zhang Z."/>
            <person name="Liu B."/>
            <person name="Lu W."/>
            <person name="Hui Y."/>
            <person name="Liang J."/>
            <person name="Zhou Z."/>
            <person name="Hou R."/>
            <person name="Li X."/>
            <person name="Liu Y."/>
            <person name="Li H."/>
            <person name="Ning X."/>
            <person name="Lin Y."/>
            <person name="Zhao L."/>
            <person name="Xing Q."/>
            <person name="Dou J."/>
            <person name="Li Y."/>
            <person name="Mao J."/>
            <person name="Guo H."/>
            <person name="Dou H."/>
            <person name="Li T."/>
            <person name="Mu C."/>
            <person name="Jiang W."/>
            <person name="Fu Q."/>
            <person name="Fu X."/>
            <person name="Miao Y."/>
            <person name="Liu J."/>
            <person name="Yu Q."/>
            <person name="Li R."/>
            <person name="Liao H."/>
            <person name="Li X."/>
            <person name="Kong Y."/>
            <person name="Jiang Z."/>
            <person name="Chourrout D."/>
            <person name="Li R."/>
            <person name="Bao Z."/>
        </authorList>
    </citation>
    <scope>NUCLEOTIDE SEQUENCE [LARGE SCALE GENOMIC DNA]</scope>
    <source>
        <strain evidence="10 11">PY_sf001</strain>
    </source>
</reference>
<keyword evidence="10" id="KW-0255">Endonuclease</keyword>
<dbReference type="STRING" id="6573.A0A210QBC1"/>
<evidence type="ECO:0000313" key="11">
    <source>
        <dbReference type="Proteomes" id="UP000242188"/>
    </source>
</evidence>
<evidence type="ECO:0000256" key="8">
    <source>
        <dbReference type="SAM" id="MobiDB-lite"/>
    </source>
</evidence>
<feature type="compositionally biased region" description="Basic and acidic residues" evidence="8">
    <location>
        <begin position="1105"/>
        <end position="1123"/>
    </location>
</feature>
<evidence type="ECO:0000256" key="7">
    <source>
        <dbReference type="ARBA" id="ARBA00029496"/>
    </source>
</evidence>
<dbReference type="GO" id="GO:0033557">
    <property type="term" value="C:Slx1-Slx4 complex"/>
    <property type="evidence" value="ECO:0007669"/>
    <property type="project" value="InterPro"/>
</dbReference>
<feature type="compositionally biased region" description="Basic and acidic residues" evidence="8">
    <location>
        <begin position="112"/>
        <end position="122"/>
    </location>
</feature>
<gene>
    <name evidence="10" type="ORF">KP79_PYT01483</name>
</gene>
<feature type="region of interest" description="Disordered" evidence="8">
    <location>
        <begin position="1042"/>
        <end position="1196"/>
    </location>
</feature>
<sequence>MSKDVRKKTSSKLSLKKMGRGNSENVTTVTIPVDLDLNETCEFQQPMAPKAASVGPCPRSGKTKRSHHTEHRNGQQKRIKTNKDLSNSEDNVLPEEKSEVREEGCMNSNVHDNTDPGNKMKQEVEEDDTVDRSRCLACGLYFPQVDLNVHIQKCLQSKFNRTTKPVTGRQSKRVDEVKQEADTDEGYFCLFCKKDLSRLNSKLKTQHLNRCMDKDEKRKKDEEKEKLNLERASKAVLSCPMCGKPFRTENARKIHLKKCALTNGIMTDQILKLVRDQEEEHKLKVAAGIIPPEVGKVKTTAGSCTSNTRGRKVKEPKTLFDEDTHLAMAISSSLDDDEKEKEAELIGQTLGSERAAAINIQINKGNRKRKQHKKGDPEGVPLLLALSDEEKNRRRELKVCSIVVPQDEEEELECTPTIRSSELRLQQEVPHLWTRSCLEDKETKIGEDFYVSSLMPPVEVSKAVMGTKIRRMSEIPGRRRSVSTSHQEELVYCKNDGDVMVQKDNFIASTQTAIVLAELAASGEEEELETSVHCSGFCPETTIKIKGSFQSEAGRGLQTAMLGLVNDQSGSDVTIIVQDNQEVYAHTLILNHRCPALLQLKQDSQIVLEVSFDVMLVILKYVYAGHISLCWSNVDKARALSKRLELDELTKICEEVLAQDSTEMDNTLAGHQDNTLAGHQDNHSRLDTIKNRQSDVDRILNNVWGESSEDDDPETCHESSAEASPTKSWRNTTDEEYGDITSPPARTITSPLARTITSPPARTITSPLARTQNTVKNHSGENEYRGKSTLVVKDSGKSPSNNTQCPRACEYGVKGDNSDRNQEELQQEINNFFQDDSFDMTCDIQKDETEDTTTQPLTSKSKNRNIIFEDNEVALFTASESSSSLGSVSPNVSLQDRETDLSGQPSVRDTGMEDSSCYRQTKQIMKEKAKEADIIISSDESEDEINEDQSPINDFDEKNETRQLYPQVQQCKTKLLQNSKSTSRVWDPAINVSIEDDQLVSMGSSPPRSFRQAEENSPIRLSPDLIEDDVAEDSFLLLSSPSKKRKRAARKKNTKVKSPVVVVKSPEKTESFYSDTPVSTPVSNAETSGLDLFGSPSPCNKRRKTDSPRKLRQDASYLDDRTRFSKSSKSLNLSPKSISPRNLTSNELENNSPTFSHSQKHGTRKLFVSEQRFDSNKPDQPFEPCKSKLDPSQELNTGKDVLNLSMGVMSSGQTDRHVDGDVECIGDNLQNIPHGSPIFHAKMKKKWKFTKTNIHNAQTETSPEKMKVLSLNTELTGSSTGGPEHQAVWIEVSPVKLSQENSPVVNRTALDIDQGNSPVVNRTALDIDQGISPVVNRTALDIDQDMSIPRDVWDDFDDSGAGFVGTGDISSVTSTSVTPTSVTPKGHYSFSNKDESEAKINSNIHQSPAVQTPNFPRHLEKTPGYLRDTAPTEDFDESFVWGEDNVSLRADREPGGQAKMLFKTPTVCNQQKAAMAKPWKPPSPFTPMPRYDGMNTPQLKRAVNKIGVRPVGKKRMVALLKDVYDKTHQYETDSDCEEDEEEGSGCTKEKDTEADELNSSQESSQSDMVEESFMQGSTDDLVPSQLSQKDDTALSEKLERFFISRTDIHRKTLMYEPLEVDWLKKEITEAGIKCSMQKLLDFLDEMCITFTMKKMRQERNARKGKGRGKLSPSKKGSPKKKTASPSKKGSPTKTKASKQVKGSPQKKGSKGTAMKPIS</sequence>
<keyword evidence="3" id="KW-0227">DNA damage</keyword>
<comment type="subcellular location">
    <subcellularLocation>
        <location evidence="1">Nucleus</location>
    </subcellularLocation>
</comment>
<comment type="similarity">
    <text evidence="2">Belongs to the SLX4 family.</text>
</comment>
<dbReference type="PANTHER" id="PTHR21541:SF3">
    <property type="entry name" value="STRUCTURE-SPECIFIC ENDONUCLEASE SUBUNIT SLX4"/>
    <property type="match status" value="1"/>
</dbReference>
<comment type="caution">
    <text evidence="10">The sequence shown here is derived from an EMBL/GenBank/DDBJ whole genome shotgun (WGS) entry which is preliminary data.</text>
</comment>
<feature type="compositionally biased region" description="Basic and acidic residues" evidence="8">
    <location>
        <begin position="94"/>
        <end position="104"/>
    </location>
</feature>
<dbReference type="GO" id="GO:0004519">
    <property type="term" value="F:endonuclease activity"/>
    <property type="evidence" value="ECO:0007669"/>
    <property type="project" value="UniProtKB-KW"/>
</dbReference>
<dbReference type="GO" id="GO:0006260">
    <property type="term" value="P:DNA replication"/>
    <property type="evidence" value="ECO:0007669"/>
    <property type="project" value="InterPro"/>
</dbReference>
<feature type="compositionally biased region" description="Low complexity" evidence="8">
    <location>
        <begin position="879"/>
        <end position="893"/>
    </location>
</feature>
<feature type="compositionally biased region" description="Basic residues" evidence="8">
    <location>
        <begin position="61"/>
        <end position="80"/>
    </location>
</feature>
<dbReference type="PANTHER" id="PTHR21541">
    <property type="entry name" value="BTB POZ DOMAIN CONTAINING 12"/>
    <property type="match status" value="1"/>
</dbReference>
<feature type="compositionally biased region" description="Polar residues" evidence="8">
    <location>
        <begin position="1141"/>
        <end position="1157"/>
    </location>
</feature>
<feature type="compositionally biased region" description="Low complexity" evidence="8">
    <location>
        <begin position="1125"/>
        <end position="1140"/>
    </location>
</feature>
<dbReference type="Proteomes" id="UP000242188">
    <property type="component" value="Unassembled WGS sequence"/>
</dbReference>
<evidence type="ECO:0000256" key="1">
    <source>
        <dbReference type="ARBA" id="ARBA00004123"/>
    </source>
</evidence>
<protein>
    <recommendedName>
        <fullName evidence="7">Structure-specific endonuclease subunit SLX4</fullName>
    </recommendedName>
</protein>
<evidence type="ECO:0000313" key="10">
    <source>
        <dbReference type="EMBL" id="OWF46021.1"/>
    </source>
</evidence>
<keyword evidence="11" id="KW-1185">Reference proteome</keyword>
<evidence type="ECO:0000256" key="6">
    <source>
        <dbReference type="ARBA" id="ARBA00023242"/>
    </source>
</evidence>
<dbReference type="CDD" id="cd22999">
    <property type="entry name" value="SAP_SLX4"/>
    <property type="match status" value="1"/>
</dbReference>
<dbReference type="Gene3D" id="3.30.710.10">
    <property type="entry name" value="Potassium Channel Kv1.1, Chain A"/>
    <property type="match status" value="1"/>
</dbReference>
<feature type="region of interest" description="Disordered" evidence="8">
    <location>
        <begin position="1529"/>
        <end position="1589"/>
    </location>
</feature>
<feature type="compositionally biased region" description="Polar residues" evidence="8">
    <location>
        <begin position="1071"/>
        <end position="1087"/>
    </location>
</feature>
<evidence type="ECO:0000256" key="3">
    <source>
        <dbReference type="ARBA" id="ARBA00022763"/>
    </source>
</evidence>
<feature type="compositionally biased region" description="Basic residues" evidence="8">
    <location>
        <begin position="1"/>
        <end position="19"/>
    </location>
</feature>
<feature type="region of interest" description="Disordered" evidence="8">
    <location>
        <begin position="1656"/>
        <end position="1718"/>
    </location>
</feature>
<dbReference type="SUPFAM" id="SSF54695">
    <property type="entry name" value="POZ domain"/>
    <property type="match status" value="1"/>
</dbReference>
<feature type="compositionally biased region" description="Polar residues" evidence="8">
    <location>
        <begin position="747"/>
        <end position="767"/>
    </location>
</feature>
<name>A0A210QBC1_MIZYE</name>
<organism evidence="10 11">
    <name type="scientific">Mizuhopecten yessoensis</name>
    <name type="common">Japanese scallop</name>
    <name type="synonym">Patinopecten yessoensis</name>
    <dbReference type="NCBI Taxonomy" id="6573"/>
    <lineage>
        <taxon>Eukaryota</taxon>
        <taxon>Metazoa</taxon>
        <taxon>Spiralia</taxon>
        <taxon>Lophotrochozoa</taxon>
        <taxon>Mollusca</taxon>
        <taxon>Bivalvia</taxon>
        <taxon>Autobranchia</taxon>
        <taxon>Pteriomorphia</taxon>
        <taxon>Pectinida</taxon>
        <taxon>Pectinoidea</taxon>
        <taxon>Pectinidae</taxon>
        <taxon>Mizuhopecten</taxon>
    </lineage>
</organism>
<dbReference type="InterPro" id="IPR000210">
    <property type="entry name" value="BTB/POZ_dom"/>
</dbReference>
<feature type="domain" description="BTB" evidence="9">
    <location>
        <begin position="571"/>
        <end position="631"/>
    </location>
</feature>
<feature type="region of interest" description="Disordered" evidence="8">
    <location>
        <begin position="879"/>
        <end position="915"/>
    </location>
</feature>
<dbReference type="EMBL" id="NEDP02004312">
    <property type="protein sequence ID" value="OWF46021.1"/>
    <property type="molecule type" value="Genomic_DNA"/>
</dbReference>
<accession>A0A210QBC1</accession>
<feature type="region of interest" description="Disordered" evidence="8">
    <location>
        <begin position="791"/>
        <end position="812"/>
    </location>
</feature>
<evidence type="ECO:0000256" key="4">
    <source>
        <dbReference type="ARBA" id="ARBA00023172"/>
    </source>
</evidence>
<feature type="compositionally biased region" description="Acidic residues" evidence="8">
    <location>
        <begin position="1532"/>
        <end position="1543"/>
    </location>
</feature>
<proteinExistence type="inferred from homology"/>
<keyword evidence="10" id="KW-0540">Nuclease</keyword>
<dbReference type="PROSITE" id="PS50097">
    <property type="entry name" value="BTB"/>
    <property type="match status" value="1"/>
</dbReference>
<evidence type="ECO:0000259" key="9">
    <source>
        <dbReference type="PROSITE" id="PS50097"/>
    </source>
</evidence>
<feature type="region of interest" description="Disordered" evidence="8">
    <location>
        <begin position="1"/>
        <end position="26"/>
    </location>
</feature>
<feature type="compositionally biased region" description="Polar residues" evidence="8">
    <location>
        <begin position="721"/>
        <end position="731"/>
    </location>
</feature>
<feature type="compositionally biased region" description="Basic residues" evidence="8">
    <location>
        <begin position="1042"/>
        <end position="1055"/>
    </location>
</feature>
<evidence type="ECO:0000256" key="2">
    <source>
        <dbReference type="ARBA" id="ARBA00006661"/>
    </source>
</evidence>
<dbReference type="GO" id="GO:0006281">
    <property type="term" value="P:DNA repair"/>
    <property type="evidence" value="ECO:0007669"/>
    <property type="project" value="UniProtKB-KW"/>
</dbReference>
<dbReference type="GO" id="GO:0000712">
    <property type="term" value="P:resolution of meiotic recombination intermediates"/>
    <property type="evidence" value="ECO:0007669"/>
    <property type="project" value="TreeGrafter"/>
</dbReference>
<feature type="compositionally biased region" description="Polar residues" evidence="8">
    <location>
        <begin position="1557"/>
        <end position="1567"/>
    </location>
</feature>
<evidence type="ECO:0000256" key="5">
    <source>
        <dbReference type="ARBA" id="ARBA00023204"/>
    </source>
</evidence>
<keyword evidence="5" id="KW-0234">DNA repair</keyword>